<evidence type="ECO:0000259" key="6">
    <source>
        <dbReference type="Pfam" id="PF02656"/>
    </source>
</evidence>
<dbReference type="Pfam" id="PF02656">
    <property type="entry name" value="DUF202"/>
    <property type="match status" value="1"/>
</dbReference>
<feature type="transmembrane region" description="Helical" evidence="5">
    <location>
        <begin position="36"/>
        <end position="57"/>
    </location>
</feature>
<feature type="domain" description="DUF202" evidence="6">
    <location>
        <begin position="27"/>
        <end position="95"/>
    </location>
</feature>
<keyword evidence="3 5" id="KW-1133">Transmembrane helix</keyword>
<feature type="transmembrane region" description="Helical" evidence="5">
    <location>
        <begin position="69"/>
        <end position="88"/>
    </location>
</feature>
<keyword evidence="2 5" id="KW-0812">Transmembrane</keyword>
<keyword evidence="4 5" id="KW-0472">Membrane</keyword>
<sequence>MNAPARDEEIAADDPRRPLDPRDYSRRTLLANERTFLAWWRTGLTSLTVAIAAARVVPELSGSKTTWPYLVLGTVFALLGVLCMVYGEHRRAAVSKAVRRGEFAEVNRAISLIITTTGALLGLATVALILVDP</sequence>
<evidence type="ECO:0000256" key="1">
    <source>
        <dbReference type="ARBA" id="ARBA00004127"/>
    </source>
</evidence>
<protein>
    <submittedName>
        <fullName evidence="7">Unannotated protein</fullName>
    </submittedName>
</protein>
<evidence type="ECO:0000256" key="3">
    <source>
        <dbReference type="ARBA" id="ARBA00022989"/>
    </source>
</evidence>
<proteinExistence type="predicted"/>
<evidence type="ECO:0000313" key="7">
    <source>
        <dbReference type="EMBL" id="CAB4896681.1"/>
    </source>
</evidence>
<evidence type="ECO:0000256" key="5">
    <source>
        <dbReference type="SAM" id="Phobius"/>
    </source>
</evidence>
<gene>
    <name evidence="7" type="ORF">UFOPK3564_00338</name>
</gene>
<comment type="subcellular location">
    <subcellularLocation>
        <location evidence="1">Endomembrane system</location>
        <topology evidence="1">Multi-pass membrane protein</topology>
    </subcellularLocation>
</comment>
<name>A0A6J7FMM9_9ZZZZ</name>
<dbReference type="InterPro" id="IPR003807">
    <property type="entry name" value="DUF202"/>
</dbReference>
<evidence type="ECO:0000256" key="2">
    <source>
        <dbReference type="ARBA" id="ARBA00022692"/>
    </source>
</evidence>
<evidence type="ECO:0000256" key="4">
    <source>
        <dbReference type="ARBA" id="ARBA00023136"/>
    </source>
</evidence>
<feature type="transmembrane region" description="Helical" evidence="5">
    <location>
        <begin position="109"/>
        <end position="131"/>
    </location>
</feature>
<dbReference type="GO" id="GO:0012505">
    <property type="term" value="C:endomembrane system"/>
    <property type="evidence" value="ECO:0007669"/>
    <property type="project" value="UniProtKB-SubCell"/>
</dbReference>
<accession>A0A6J7FMM9</accession>
<organism evidence="7">
    <name type="scientific">freshwater metagenome</name>
    <dbReference type="NCBI Taxonomy" id="449393"/>
    <lineage>
        <taxon>unclassified sequences</taxon>
        <taxon>metagenomes</taxon>
        <taxon>ecological metagenomes</taxon>
    </lineage>
</organism>
<reference evidence="7" key="1">
    <citation type="submission" date="2020-05" db="EMBL/GenBank/DDBJ databases">
        <authorList>
            <person name="Chiriac C."/>
            <person name="Salcher M."/>
            <person name="Ghai R."/>
            <person name="Kavagutti S V."/>
        </authorList>
    </citation>
    <scope>NUCLEOTIDE SEQUENCE</scope>
</reference>
<dbReference type="EMBL" id="CAFBMK010000011">
    <property type="protein sequence ID" value="CAB4896681.1"/>
    <property type="molecule type" value="Genomic_DNA"/>
</dbReference>
<dbReference type="AlphaFoldDB" id="A0A6J7FMM9"/>